<dbReference type="InterPro" id="IPR016055">
    <property type="entry name" value="A-D-PHexomutase_a/b/a-I/II/III"/>
</dbReference>
<evidence type="ECO:0000256" key="8">
    <source>
        <dbReference type="ARBA" id="ARBA00022723"/>
    </source>
</evidence>
<evidence type="ECO:0000256" key="2">
    <source>
        <dbReference type="ARBA" id="ARBA00001946"/>
    </source>
</evidence>
<evidence type="ECO:0000259" key="13">
    <source>
        <dbReference type="Pfam" id="PF02878"/>
    </source>
</evidence>
<dbReference type="Pfam" id="PF00408">
    <property type="entry name" value="PGM_PMM_IV"/>
    <property type="match status" value="1"/>
</dbReference>
<evidence type="ECO:0000259" key="14">
    <source>
        <dbReference type="Pfam" id="PF02879"/>
    </source>
</evidence>
<dbReference type="InterPro" id="IPR005843">
    <property type="entry name" value="A-D-PHexomutase_C"/>
</dbReference>
<dbReference type="OrthoDB" id="9803322at2"/>
<dbReference type="InterPro" id="IPR005844">
    <property type="entry name" value="A-D-PHexomutase_a/b/a-I"/>
</dbReference>
<evidence type="ECO:0000256" key="3">
    <source>
        <dbReference type="ARBA" id="ARBA00004699"/>
    </source>
</evidence>
<dbReference type="Pfam" id="PF02879">
    <property type="entry name" value="PGM_PMM_II"/>
    <property type="match status" value="1"/>
</dbReference>
<gene>
    <name evidence="16" type="ORF">GA0061071_101193</name>
</gene>
<dbReference type="Gene3D" id="3.40.120.10">
    <property type="entry name" value="Alpha-D-Glucose-1,6-Bisphosphate, subunit A, domain 3"/>
    <property type="match status" value="3"/>
</dbReference>
<reference evidence="17" key="1">
    <citation type="submission" date="2016-08" db="EMBL/GenBank/DDBJ databases">
        <authorList>
            <person name="Varghese N."/>
            <person name="Submissions Spin"/>
        </authorList>
    </citation>
    <scope>NUCLEOTIDE SEQUENCE [LARGE SCALE GENOMIC DNA]</scope>
    <source>
        <strain evidence="17">REICA_082</strain>
    </source>
</reference>
<dbReference type="InterPro" id="IPR016066">
    <property type="entry name" value="A-D-PHexomutase_CS"/>
</dbReference>
<dbReference type="EC" id="5.4.2.8" evidence="5"/>
<dbReference type="Pfam" id="PF02878">
    <property type="entry name" value="PGM_PMM_I"/>
    <property type="match status" value="1"/>
</dbReference>
<dbReference type="PROSITE" id="PS00710">
    <property type="entry name" value="PGM_PMM"/>
    <property type="match status" value="1"/>
</dbReference>
<feature type="domain" description="Alpha-D-phosphohexomutase C-terminal" evidence="12">
    <location>
        <begin position="378"/>
        <end position="439"/>
    </location>
</feature>
<evidence type="ECO:0000313" key="17">
    <source>
        <dbReference type="Proteomes" id="UP000198975"/>
    </source>
</evidence>
<evidence type="ECO:0000256" key="4">
    <source>
        <dbReference type="ARBA" id="ARBA00010231"/>
    </source>
</evidence>
<evidence type="ECO:0000313" key="16">
    <source>
        <dbReference type="EMBL" id="SCB74381.1"/>
    </source>
</evidence>
<sequence length="456" mass="50434">MEKLTCFKAYDIRGKLGEELNEEIAWRIGRAYGEYLKPQTIVLGGDVRQTSEALKMALAKGLQDAGVDVLDIGLSGTEEIYFATFHLGVDGGIEVTASHNPMDYNGMKLVRKGARPISGDTGLRDVQRLAEANDFPPVNPSKRGSYKQINLRDAYIDHLLGYIDTRNLKPLKLVINSGNGAAGPVIDAIEARFKALNVPVTFVKVHNEPDGTFPHGIPNPLLPECRADTRNAVIEHHADMGIAFDGDFDRCFLFDGDGQFIEGYYIVGLLAEAFLEKHPGAKIIHDPRLSWNTVDVVSRAGGTPVMSKTGHAFIKERMREEDAIYGGEMSAHHYFRDFAYCDSGMIPWLLVTELLCLKGKTLAELVRDRMVAFPASGEINSKLADPATAIARVEQHFAPGAQEIDRTDGISIAFPDWRFNLRSSNTEPVVRLNVESRQNVPLMEARTQEILALLNQ</sequence>
<dbReference type="Pfam" id="PF02880">
    <property type="entry name" value="PGM_PMM_III"/>
    <property type="match status" value="1"/>
</dbReference>
<keyword evidence="9 11" id="KW-0460">Magnesium</keyword>
<organism evidence="16 17">
    <name type="scientific">Kosakonia oryzendophytica</name>
    <dbReference type="NCBI Taxonomy" id="1005665"/>
    <lineage>
        <taxon>Bacteria</taxon>
        <taxon>Pseudomonadati</taxon>
        <taxon>Pseudomonadota</taxon>
        <taxon>Gammaproteobacteria</taxon>
        <taxon>Enterobacterales</taxon>
        <taxon>Enterobacteriaceae</taxon>
        <taxon>Kosakonia</taxon>
    </lineage>
</organism>
<keyword evidence="17" id="KW-1185">Reference proteome</keyword>
<dbReference type="InterPro" id="IPR036900">
    <property type="entry name" value="A-D-PHexomutase_C_sf"/>
</dbReference>
<proteinExistence type="inferred from homology"/>
<dbReference type="InterPro" id="IPR005846">
    <property type="entry name" value="A-D-PHexomutase_a/b/a-III"/>
</dbReference>
<dbReference type="SUPFAM" id="SSF55957">
    <property type="entry name" value="Phosphoglucomutase, C-terminal domain"/>
    <property type="match status" value="1"/>
</dbReference>
<dbReference type="SUPFAM" id="SSF53738">
    <property type="entry name" value="Phosphoglucomutase, first 3 domains"/>
    <property type="match status" value="3"/>
</dbReference>
<feature type="domain" description="Alpha-D-phosphohexomutase alpha/beta/alpha" evidence="13">
    <location>
        <begin position="7"/>
        <end position="130"/>
    </location>
</feature>
<dbReference type="PANTHER" id="PTHR43771">
    <property type="entry name" value="PHOSPHOMANNOMUTASE"/>
    <property type="match status" value="1"/>
</dbReference>
<dbReference type="CDD" id="cd03089">
    <property type="entry name" value="PMM_PGM"/>
    <property type="match status" value="1"/>
</dbReference>
<comment type="cofactor">
    <cofactor evidence="2">
        <name>Mg(2+)</name>
        <dbReference type="ChEBI" id="CHEBI:18420"/>
    </cofactor>
</comment>
<comment type="similarity">
    <text evidence="4 11">Belongs to the phosphohexose mutase family.</text>
</comment>
<dbReference type="Proteomes" id="UP000198975">
    <property type="component" value="Unassembled WGS sequence"/>
</dbReference>
<keyword evidence="8 11" id="KW-0479">Metal-binding</keyword>
<evidence type="ECO:0000256" key="5">
    <source>
        <dbReference type="ARBA" id="ARBA00012730"/>
    </source>
</evidence>
<dbReference type="RefSeq" id="WP_061499857.1">
    <property type="nucleotide sequence ID" value="NZ_CP115659.1"/>
</dbReference>
<dbReference type="PANTHER" id="PTHR43771:SF1">
    <property type="entry name" value="PHOSPHOMANNOMUTASE"/>
    <property type="match status" value="1"/>
</dbReference>
<dbReference type="InterPro" id="IPR005841">
    <property type="entry name" value="Alpha-D-phosphohexomutase_SF"/>
</dbReference>
<evidence type="ECO:0000256" key="10">
    <source>
        <dbReference type="ARBA" id="ARBA00023235"/>
    </source>
</evidence>
<evidence type="ECO:0000256" key="11">
    <source>
        <dbReference type="RuleBase" id="RU004326"/>
    </source>
</evidence>
<evidence type="ECO:0000259" key="15">
    <source>
        <dbReference type="Pfam" id="PF02880"/>
    </source>
</evidence>
<dbReference type="EMBL" id="FMAY01000001">
    <property type="protein sequence ID" value="SCB74381.1"/>
    <property type="molecule type" value="Genomic_DNA"/>
</dbReference>
<comment type="catalytic activity">
    <reaction evidence="1">
        <text>alpha-D-mannose 1-phosphate = D-mannose 6-phosphate</text>
        <dbReference type="Rhea" id="RHEA:11140"/>
        <dbReference type="ChEBI" id="CHEBI:58409"/>
        <dbReference type="ChEBI" id="CHEBI:58735"/>
        <dbReference type="EC" id="5.4.2.8"/>
    </reaction>
</comment>
<dbReference type="PRINTS" id="PR00509">
    <property type="entry name" value="PGMPMM"/>
</dbReference>
<dbReference type="InterPro" id="IPR005845">
    <property type="entry name" value="A-D-PHexomutase_a/b/a-II"/>
</dbReference>
<dbReference type="GO" id="GO:0004615">
    <property type="term" value="F:phosphomannomutase activity"/>
    <property type="evidence" value="ECO:0007669"/>
    <property type="project" value="UniProtKB-EC"/>
</dbReference>
<dbReference type="GO" id="GO:0000287">
    <property type="term" value="F:magnesium ion binding"/>
    <property type="evidence" value="ECO:0007669"/>
    <property type="project" value="InterPro"/>
</dbReference>
<protein>
    <recommendedName>
        <fullName evidence="6">Phosphomannomutase</fullName>
        <ecNumber evidence="5">5.4.2.8</ecNumber>
    </recommendedName>
</protein>
<dbReference type="NCBIfam" id="NF011943">
    <property type="entry name" value="PRK15414.1"/>
    <property type="match status" value="1"/>
</dbReference>
<feature type="domain" description="Alpha-D-phosphohexomutase alpha/beta/alpha" evidence="14">
    <location>
        <begin position="153"/>
        <end position="258"/>
    </location>
</feature>
<evidence type="ECO:0000256" key="6">
    <source>
        <dbReference type="ARBA" id="ARBA00021706"/>
    </source>
</evidence>
<dbReference type="GO" id="GO:0005975">
    <property type="term" value="P:carbohydrate metabolic process"/>
    <property type="evidence" value="ECO:0007669"/>
    <property type="project" value="InterPro"/>
</dbReference>
<evidence type="ECO:0000259" key="12">
    <source>
        <dbReference type="Pfam" id="PF00408"/>
    </source>
</evidence>
<feature type="domain" description="Alpha-D-phosphohexomutase alpha/beta/alpha" evidence="15">
    <location>
        <begin position="263"/>
        <end position="370"/>
    </location>
</feature>
<keyword evidence="7" id="KW-0597">Phosphoprotein</keyword>
<dbReference type="Gene3D" id="3.30.310.50">
    <property type="entry name" value="Alpha-D-phosphohexomutase, C-terminal domain"/>
    <property type="match status" value="1"/>
</dbReference>
<evidence type="ECO:0000256" key="1">
    <source>
        <dbReference type="ARBA" id="ARBA00000586"/>
    </source>
</evidence>
<comment type="pathway">
    <text evidence="3">Nucleotide-sugar biosynthesis; GDP-alpha-D-mannose biosynthesis; alpha-D-mannose 1-phosphate from D-fructose 6-phosphate: step 2/2.</text>
</comment>
<accession>A0A1C3YW75</accession>
<dbReference type="AlphaFoldDB" id="A0A1C3YW75"/>
<evidence type="ECO:0000256" key="9">
    <source>
        <dbReference type="ARBA" id="ARBA00022842"/>
    </source>
</evidence>
<evidence type="ECO:0000256" key="7">
    <source>
        <dbReference type="ARBA" id="ARBA00022553"/>
    </source>
</evidence>
<keyword evidence="10" id="KW-0413">Isomerase</keyword>
<name>A0A1C3YW75_9ENTR</name>